<dbReference type="EMBL" id="VSDQ01000577">
    <property type="protein sequence ID" value="TYA78395.1"/>
    <property type="molecule type" value="Genomic_DNA"/>
</dbReference>
<reference evidence="1 2" key="1">
    <citation type="submission" date="2019-08" db="EMBL/GenBank/DDBJ databases">
        <title>Seonamhaeicola sediminis sp. nov., isolated from marine sediment.</title>
        <authorList>
            <person name="Cao W.R."/>
        </authorList>
    </citation>
    <scope>NUCLEOTIDE SEQUENCE [LARGE SCALE GENOMIC DNA]</scope>
    <source>
        <strain evidence="1 2">B011</strain>
    </source>
</reference>
<dbReference type="OrthoDB" id="9781481at2"/>
<gene>
    <name evidence="1" type="ORF">FUA24_08540</name>
</gene>
<protein>
    <recommendedName>
        <fullName evidence="3">DUF3883 domain-containing protein</fullName>
    </recommendedName>
</protein>
<organism evidence="1 2">
    <name type="scientific">Seonamhaeicola marinus</name>
    <dbReference type="NCBI Taxonomy" id="1912246"/>
    <lineage>
        <taxon>Bacteria</taxon>
        <taxon>Pseudomonadati</taxon>
        <taxon>Bacteroidota</taxon>
        <taxon>Flavobacteriia</taxon>
        <taxon>Flavobacteriales</taxon>
        <taxon>Flavobacteriaceae</taxon>
    </lineage>
</organism>
<evidence type="ECO:0008006" key="3">
    <source>
        <dbReference type="Google" id="ProtNLM"/>
    </source>
</evidence>
<name>A0A5D0I3Y3_9FLAO</name>
<dbReference type="Proteomes" id="UP000323930">
    <property type="component" value="Unassembled WGS sequence"/>
</dbReference>
<sequence>MTNIELNGLLNEFLTRWQIEDIRNMKLNDYVGTGNRDTFCQWVETKTRILGSIKGMTSIKFGIYERKKPNKKPKNYANGKKHSWLRAYGNNENEVFENIKSDILQIIKYSENGNFNKIDDILLPDLFKWKVAFLYSNERLIPIFKRDVLFSIGKHFGLTINRQITISQIHEKMILYKPFNKSVYDFMFELYERFGKGEDKLEIEKEKNIRKRKGTTKRNTKPQIRTTSSTSFIVEQKHNKIQEALKEKLSTKYGEENVILEENYVDVKLLQPDYIGFYEVKSSSYASQCIREALGQVLQYSFCDTDTRKKKIIVVGQYPANDQDLGYINYIKEKLNLDFEYLNISI</sequence>
<dbReference type="AlphaFoldDB" id="A0A5D0I3Y3"/>
<keyword evidence="2" id="KW-1185">Reference proteome</keyword>
<accession>A0A5D0I3Y3</accession>
<evidence type="ECO:0000313" key="2">
    <source>
        <dbReference type="Proteomes" id="UP000323930"/>
    </source>
</evidence>
<dbReference type="RefSeq" id="WP_148541351.1">
    <property type="nucleotide sequence ID" value="NZ_VSDQ01000577.1"/>
</dbReference>
<proteinExistence type="predicted"/>
<evidence type="ECO:0000313" key="1">
    <source>
        <dbReference type="EMBL" id="TYA78395.1"/>
    </source>
</evidence>
<comment type="caution">
    <text evidence="1">The sequence shown here is derived from an EMBL/GenBank/DDBJ whole genome shotgun (WGS) entry which is preliminary data.</text>
</comment>